<dbReference type="SUPFAM" id="SSF50475">
    <property type="entry name" value="FMN-binding split barrel"/>
    <property type="match status" value="1"/>
</dbReference>
<dbReference type="PANTHER" id="PTHR35176">
    <property type="entry name" value="HEME OXYGENASE HI_0854-RELATED"/>
    <property type="match status" value="1"/>
</dbReference>
<dbReference type="GO" id="GO:0016491">
    <property type="term" value="F:oxidoreductase activity"/>
    <property type="evidence" value="ECO:0007669"/>
    <property type="project" value="UniProtKB-KW"/>
</dbReference>
<keyword evidence="4" id="KW-1185">Reference proteome</keyword>
<dbReference type="InterPro" id="IPR024031">
    <property type="entry name" value="MSMEG_5819/OxyR"/>
</dbReference>
<dbReference type="Pfam" id="PF01243">
    <property type="entry name" value="PNPOx_N"/>
    <property type="match status" value="1"/>
</dbReference>
<dbReference type="EMBL" id="JARJBC010000010">
    <property type="protein sequence ID" value="MDF3291200.1"/>
    <property type="molecule type" value="Genomic_DNA"/>
</dbReference>
<keyword evidence="1 3" id="KW-0560">Oxidoreductase</keyword>
<dbReference type="PANTHER" id="PTHR35176:SF6">
    <property type="entry name" value="HEME OXYGENASE HI_0854-RELATED"/>
    <property type="match status" value="1"/>
</dbReference>
<evidence type="ECO:0000313" key="4">
    <source>
        <dbReference type="Proteomes" id="UP001216579"/>
    </source>
</evidence>
<dbReference type="Proteomes" id="UP001216579">
    <property type="component" value="Unassembled WGS sequence"/>
</dbReference>
<evidence type="ECO:0000259" key="2">
    <source>
        <dbReference type="Pfam" id="PF01243"/>
    </source>
</evidence>
<sequence>MVFTEAERAYLAGQGLGRLATVGRDGGPQVRPVGFRCNTDGTVDIGGPRLSSSQKWRNAQANPHVAFVVDDMTPDEPGAVKPGWGRGVEIRGRAELLTGVEPPLAPDFFSDEIIRVHPERVISWHINSGEFESRNLG</sequence>
<evidence type="ECO:0000256" key="1">
    <source>
        <dbReference type="ARBA" id="ARBA00023002"/>
    </source>
</evidence>
<gene>
    <name evidence="3" type="ORF">P3G67_18555</name>
</gene>
<comment type="caution">
    <text evidence="3">The sequence shown here is derived from an EMBL/GenBank/DDBJ whole genome shotgun (WGS) entry which is preliminary data.</text>
</comment>
<dbReference type="InterPro" id="IPR011576">
    <property type="entry name" value="Pyridox_Oxase_N"/>
</dbReference>
<proteinExistence type="predicted"/>
<dbReference type="NCBIfam" id="TIGR04023">
    <property type="entry name" value="PPOX_MSMEG_5819"/>
    <property type="match status" value="1"/>
</dbReference>
<reference evidence="3 4" key="1">
    <citation type="submission" date="2023-03" db="EMBL/GenBank/DDBJ databases">
        <title>Draft genome sequence of Streptomyces sp. RB6PN23 isolated from peat swamp forest in Thailand.</title>
        <authorList>
            <person name="Klaysubun C."/>
            <person name="Duangmal K."/>
        </authorList>
    </citation>
    <scope>NUCLEOTIDE SEQUENCE [LARGE SCALE GENOMIC DNA]</scope>
    <source>
        <strain evidence="3 4">RB6PN23</strain>
    </source>
</reference>
<name>A0ABT5ZMY9_9ACTN</name>
<protein>
    <submittedName>
        <fullName evidence="3">PPOX class F420-dependent oxidoreductase</fullName>
        <ecNumber evidence="3">1.-.-.-</ecNumber>
    </submittedName>
</protein>
<accession>A0ABT5ZMY9</accession>
<dbReference type="EC" id="1.-.-.-" evidence="3"/>
<dbReference type="Gene3D" id="2.30.110.10">
    <property type="entry name" value="Electron Transport, Fmn-binding Protein, Chain A"/>
    <property type="match status" value="1"/>
</dbReference>
<dbReference type="InterPro" id="IPR012349">
    <property type="entry name" value="Split_barrel_FMN-bd"/>
</dbReference>
<dbReference type="InterPro" id="IPR052019">
    <property type="entry name" value="F420H2_bilvrd_red/Heme_oxyg"/>
</dbReference>
<organism evidence="3 4">
    <name type="scientific">Streptomyces silvisoli</name>
    <dbReference type="NCBI Taxonomy" id="3034235"/>
    <lineage>
        <taxon>Bacteria</taxon>
        <taxon>Bacillati</taxon>
        <taxon>Actinomycetota</taxon>
        <taxon>Actinomycetes</taxon>
        <taxon>Kitasatosporales</taxon>
        <taxon>Streptomycetaceae</taxon>
        <taxon>Streptomyces</taxon>
    </lineage>
</organism>
<evidence type="ECO:0000313" key="3">
    <source>
        <dbReference type="EMBL" id="MDF3291200.1"/>
    </source>
</evidence>
<dbReference type="RefSeq" id="WP_269853558.1">
    <property type="nucleotide sequence ID" value="NZ_JARJBC010000010.1"/>
</dbReference>
<feature type="domain" description="Pyridoxamine 5'-phosphate oxidase N-terminal" evidence="2">
    <location>
        <begin position="3"/>
        <end position="121"/>
    </location>
</feature>